<dbReference type="PANTHER" id="PTHR43105">
    <property type="entry name" value="RESPIRATORY NITRATE REDUCTASE"/>
    <property type="match status" value="1"/>
</dbReference>
<comment type="cofactor">
    <cofactor evidence="2">
        <name>[4Fe-4S] cluster</name>
        <dbReference type="ChEBI" id="CHEBI:49883"/>
    </cofactor>
</comment>
<dbReference type="InterPro" id="IPR009010">
    <property type="entry name" value="Asp_de-COase-like_dom_sf"/>
</dbReference>
<evidence type="ECO:0000256" key="9">
    <source>
        <dbReference type="ARBA" id="ARBA00023014"/>
    </source>
</evidence>
<dbReference type="Pfam" id="PF00384">
    <property type="entry name" value="Molybdopterin"/>
    <property type="match status" value="1"/>
</dbReference>
<dbReference type="InterPro" id="IPR037951">
    <property type="entry name" value="MopB_CT_YdeP"/>
</dbReference>
<dbReference type="InterPro" id="IPR050123">
    <property type="entry name" value="Prok_molybdopt-oxidoreductase"/>
</dbReference>
<keyword evidence="5" id="KW-0500">Molybdenum</keyword>
<evidence type="ECO:0000256" key="4">
    <source>
        <dbReference type="ARBA" id="ARBA00022485"/>
    </source>
</evidence>
<keyword evidence="6" id="KW-0479">Metal-binding</keyword>
<dbReference type="KEGG" id="lins:G7067_12110"/>
<dbReference type="InterPro" id="IPR010046">
    <property type="entry name" value="Mopterin_OxRdtse_a_bac"/>
</dbReference>
<proteinExistence type="inferred from homology"/>
<keyword evidence="4" id="KW-0004">4Fe-4S</keyword>
<organism evidence="12 13">
    <name type="scientific">Leucobacter insecticola</name>
    <dbReference type="NCBI Taxonomy" id="2714934"/>
    <lineage>
        <taxon>Bacteria</taxon>
        <taxon>Bacillati</taxon>
        <taxon>Actinomycetota</taxon>
        <taxon>Actinomycetes</taxon>
        <taxon>Micrococcales</taxon>
        <taxon>Microbacteriaceae</taxon>
        <taxon>Leucobacter</taxon>
    </lineage>
</organism>
<protein>
    <submittedName>
        <fullName evidence="12">FdhF/YdeP family oxidoreductase</fullName>
    </submittedName>
</protein>
<dbReference type="GO" id="GO:0016020">
    <property type="term" value="C:membrane"/>
    <property type="evidence" value="ECO:0007669"/>
    <property type="project" value="TreeGrafter"/>
</dbReference>
<sequence length="774" mass="85083">MTPKAPLEDFSDANIEITEPLTHAVGIEGVYHSMEPAIKAMGLARTAKLMTKINHKEGFDCMSCAWPDPDHRKIAEFCENGAKAVTWEATPLKIERSFWQEHSISSLEDKTEYWLGMQGRLIEPVYKAQGSDHYEPISWDEAYAKIADHLNGLAHPNEAAFYTSGRASNEAAFVYQLMSRVLGTNNLPDCSNMCHESTGTAMQHTVGIGKSTVSYNDFAKADLIIIMGQNPGTNHPRMLTALHEAKQHGARIVAVNPLPEAGLIGYKDPQSVKGYLGKATQIADQFLKIRSGGDMALLQAISKRVLDAEAEYPGEVLDHDFIAQHCDGFEAFASHMANLDEREVEQATGLPAAEIDELADHYLSSERVIICWAMGITQHRKGVDTIREIINLLLLRGNIGKPGAGASPVRGHSNVQGDRTMGVWEQMPDSFLDALGKEFNFDPPRDHGVDAVHGIRALNEGKIKVWMSLGGNLVGAISDTHLAESAMRKTRLSVQLSTKLNRSHVVTGEEALILPVLGRTEVDEQATGPQYITVEDSVCAVHASHGQVPPISDQVRSETAIVAGIAHATFGDRHGIDWQAMIRDYDVIRDHISRVVPGCEDYNEKTRRRDGFILPNGPRDSRTFNTETGKARITVNELEPVECPPGRLILQTVRSHDQFNTTIYSLNDRYRGIKKGRYVVFVHPDDLADLGLTDGQTVDIFSEWKDEPDRVLRGFRTVAFPTARGCAAAYFPEANVLIPLDSTALESNTPVSKAVVVRLEPSSVPAGVGRPITV</sequence>
<keyword evidence="9" id="KW-0411">Iron-sulfur</keyword>
<dbReference type="CDD" id="cd02787">
    <property type="entry name" value="MopB_CT_ydeP"/>
    <property type="match status" value="1"/>
</dbReference>
<comment type="similarity">
    <text evidence="3">Belongs to the prokaryotic molybdopterin-containing oxidoreductase family.</text>
</comment>
<dbReference type="AlphaFoldDB" id="A0A6G8FKW4"/>
<dbReference type="RefSeq" id="WP_166324757.1">
    <property type="nucleotide sequence ID" value="NZ_CP049934.1"/>
</dbReference>
<feature type="domain" description="Molybdopterin dinucleotide-binding" evidence="11">
    <location>
        <begin position="648"/>
        <end position="704"/>
    </location>
</feature>
<dbReference type="Proteomes" id="UP000501387">
    <property type="component" value="Chromosome"/>
</dbReference>
<dbReference type="InterPro" id="IPR041953">
    <property type="entry name" value="YdeP_MopB"/>
</dbReference>
<comment type="cofactor">
    <cofactor evidence="1">
        <name>Mo-bis(molybdopterin guanine dinucleotide)</name>
        <dbReference type="ChEBI" id="CHEBI:60539"/>
    </cofactor>
</comment>
<dbReference type="PANTHER" id="PTHR43105:SF4">
    <property type="entry name" value="PROTEIN YDEP"/>
    <property type="match status" value="1"/>
</dbReference>
<evidence type="ECO:0000256" key="5">
    <source>
        <dbReference type="ARBA" id="ARBA00022505"/>
    </source>
</evidence>
<gene>
    <name evidence="12" type="ORF">G7067_12110</name>
</gene>
<evidence type="ECO:0000313" key="13">
    <source>
        <dbReference type="Proteomes" id="UP000501387"/>
    </source>
</evidence>
<keyword evidence="8" id="KW-0408">Iron</keyword>
<dbReference type="Gene3D" id="3.40.228.10">
    <property type="entry name" value="Dimethylsulfoxide Reductase, domain 2"/>
    <property type="match status" value="1"/>
</dbReference>
<evidence type="ECO:0000256" key="8">
    <source>
        <dbReference type="ARBA" id="ARBA00023004"/>
    </source>
</evidence>
<reference evidence="12 13" key="1">
    <citation type="submission" date="2020-03" db="EMBL/GenBank/DDBJ databases">
        <title>Leucobacter sp. nov., isolated from beetles.</title>
        <authorList>
            <person name="Hyun D.-W."/>
            <person name="Bae J.-W."/>
        </authorList>
    </citation>
    <scope>NUCLEOTIDE SEQUENCE [LARGE SCALE GENOMIC DNA]</scope>
    <source>
        <strain evidence="12 13">HDW9B</strain>
    </source>
</reference>
<dbReference type="InterPro" id="IPR006656">
    <property type="entry name" value="Mopterin_OxRdtase"/>
</dbReference>
<dbReference type="NCBIfam" id="TIGR01701">
    <property type="entry name" value="Fdhalpha-like"/>
    <property type="match status" value="1"/>
</dbReference>
<dbReference type="GO" id="GO:0008863">
    <property type="term" value="F:formate dehydrogenase (NAD+) activity"/>
    <property type="evidence" value="ECO:0007669"/>
    <property type="project" value="InterPro"/>
</dbReference>
<evidence type="ECO:0000256" key="7">
    <source>
        <dbReference type="ARBA" id="ARBA00023002"/>
    </source>
</evidence>
<evidence type="ECO:0000256" key="6">
    <source>
        <dbReference type="ARBA" id="ARBA00022723"/>
    </source>
</evidence>
<dbReference type="CDD" id="cd02767">
    <property type="entry name" value="MopB_ydeP"/>
    <property type="match status" value="1"/>
</dbReference>
<keyword evidence="7" id="KW-0560">Oxidoreductase</keyword>
<keyword evidence="13" id="KW-1185">Reference proteome</keyword>
<evidence type="ECO:0000256" key="2">
    <source>
        <dbReference type="ARBA" id="ARBA00001966"/>
    </source>
</evidence>
<dbReference type="InterPro" id="IPR006657">
    <property type="entry name" value="MoPterin_dinucl-bd_dom"/>
</dbReference>
<dbReference type="EMBL" id="CP049934">
    <property type="protein sequence ID" value="QIM16978.1"/>
    <property type="molecule type" value="Genomic_DNA"/>
</dbReference>
<dbReference type="GO" id="GO:0030151">
    <property type="term" value="F:molybdenum ion binding"/>
    <property type="evidence" value="ECO:0007669"/>
    <property type="project" value="InterPro"/>
</dbReference>
<dbReference type="SUPFAM" id="SSF53706">
    <property type="entry name" value="Formate dehydrogenase/DMSO reductase, domains 1-3"/>
    <property type="match status" value="1"/>
</dbReference>
<dbReference type="GO" id="GO:0051539">
    <property type="term" value="F:4 iron, 4 sulfur cluster binding"/>
    <property type="evidence" value="ECO:0007669"/>
    <property type="project" value="UniProtKB-KW"/>
</dbReference>
<accession>A0A6G8FKW4</accession>
<evidence type="ECO:0000256" key="3">
    <source>
        <dbReference type="ARBA" id="ARBA00010312"/>
    </source>
</evidence>
<evidence type="ECO:0000256" key="1">
    <source>
        <dbReference type="ARBA" id="ARBA00001942"/>
    </source>
</evidence>
<evidence type="ECO:0000259" key="10">
    <source>
        <dbReference type="Pfam" id="PF00384"/>
    </source>
</evidence>
<dbReference type="Gene3D" id="3.40.50.740">
    <property type="match status" value="1"/>
</dbReference>
<dbReference type="GO" id="GO:0043546">
    <property type="term" value="F:molybdopterin cofactor binding"/>
    <property type="evidence" value="ECO:0007669"/>
    <property type="project" value="InterPro"/>
</dbReference>
<evidence type="ECO:0000313" key="12">
    <source>
        <dbReference type="EMBL" id="QIM16978.1"/>
    </source>
</evidence>
<dbReference type="Pfam" id="PF01568">
    <property type="entry name" value="Molydop_binding"/>
    <property type="match status" value="1"/>
</dbReference>
<dbReference type="Gene3D" id="2.40.40.20">
    <property type="match status" value="1"/>
</dbReference>
<evidence type="ECO:0000259" key="11">
    <source>
        <dbReference type="Pfam" id="PF01568"/>
    </source>
</evidence>
<name>A0A6G8FKW4_9MICO</name>
<dbReference type="PIRSF" id="PIRSF000144">
    <property type="entry name" value="CbbBc"/>
    <property type="match status" value="1"/>
</dbReference>
<dbReference type="SUPFAM" id="SSF50692">
    <property type="entry name" value="ADC-like"/>
    <property type="match status" value="1"/>
</dbReference>
<feature type="domain" description="Molybdopterin oxidoreductase" evidence="10">
    <location>
        <begin position="120"/>
        <end position="490"/>
    </location>
</feature>